<proteinExistence type="predicted"/>
<dbReference type="Pfam" id="PF06114">
    <property type="entry name" value="Peptidase_M78"/>
    <property type="match status" value="1"/>
</dbReference>
<comment type="caution">
    <text evidence="2">The sequence shown here is derived from an EMBL/GenBank/DDBJ whole genome shotgun (WGS) entry which is preliminary data.</text>
</comment>
<name>A0A5C7J6H9_9BACT</name>
<evidence type="ECO:0000313" key="3">
    <source>
        <dbReference type="Proteomes" id="UP000321026"/>
    </source>
</evidence>
<protein>
    <submittedName>
        <fullName evidence="2">ImmA/IrrE family metallo-endopeptidase</fullName>
    </submittedName>
</protein>
<dbReference type="PANTHER" id="PTHR43236:SF2">
    <property type="entry name" value="BLL0069 PROTEIN"/>
    <property type="match status" value="1"/>
</dbReference>
<dbReference type="InterPro" id="IPR052345">
    <property type="entry name" value="Rad_response_metalloprotease"/>
</dbReference>
<dbReference type="InterPro" id="IPR010359">
    <property type="entry name" value="IrrE_HExxH"/>
</dbReference>
<dbReference type="EMBL" id="SSDS01000058">
    <property type="protein sequence ID" value="TXG76968.1"/>
    <property type="molecule type" value="Genomic_DNA"/>
</dbReference>
<dbReference type="Proteomes" id="UP000321026">
    <property type="component" value="Unassembled WGS sequence"/>
</dbReference>
<gene>
    <name evidence="2" type="ORF">E6Q11_03605</name>
</gene>
<feature type="domain" description="IrrE N-terminal-like" evidence="1">
    <location>
        <begin position="68"/>
        <end position="178"/>
    </location>
</feature>
<accession>A0A5C7J6H9</accession>
<evidence type="ECO:0000313" key="2">
    <source>
        <dbReference type="EMBL" id="TXG76968.1"/>
    </source>
</evidence>
<dbReference type="Gene3D" id="1.10.10.2910">
    <property type="match status" value="1"/>
</dbReference>
<dbReference type="AlphaFoldDB" id="A0A5C7J6H9"/>
<dbReference type="PANTHER" id="PTHR43236">
    <property type="entry name" value="ANTITOXIN HIGA1"/>
    <property type="match status" value="1"/>
</dbReference>
<sequence length="281" mass="31867">MSKNISLDQMELDGKTKPDTIVGEILRQNPEMPFPLPLDELAQVAGIKEIAELRTEGFEGMLMTDAEKSSGVILVKANGNPQRKRFTIAHELGHYLLPWHRQTKYSCTSESIKDVGGDSRASRLLEMEQEANAFASELLMPTAVFRRLLQQYGEPDLEQVQALSVHFDTSIQATAHRFLRLSDYPVAFVFSHNDTITYWTRGPEFPFRMRIRNGSPLPRESLARGSGQGLAEMEALDGLTWLSDERDERLPDTILEQTLFQRDGYKVTMLYVDDLPSDDDD</sequence>
<evidence type="ECO:0000259" key="1">
    <source>
        <dbReference type="Pfam" id="PF06114"/>
    </source>
</evidence>
<reference evidence="2 3" key="1">
    <citation type="submission" date="2018-09" db="EMBL/GenBank/DDBJ databases">
        <title>Metagenome Assembled Genomes from an Advanced Water Purification Facility.</title>
        <authorList>
            <person name="Stamps B.W."/>
            <person name="Spear J.R."/>
        </authorList>
    </citation>
    <scope>NUCLEOTIDE SEQUENCE [LARGE SCALE GENOMIC DNA]</scope>
    <source>
        <strain evidence="2">Bin_63_2</strain>
    </source>
</reference>
<organism evidence="2 3">
    <name type="scientific">Candidatus Dojkabacteria bacterium</name>
    <dbReference type="NCBI Taxonomy" id="2099670"/>
    <lineage>
        <taxon>Bacteria</taxon>
        <taxon>Candidatus Dojkabacteria</taxon>
    </lineage>
</organism>